<evidence type="ECO:0000259" key="1">
    <source>
        <dbReference type="Pfam" id="PF04083"/>
    </source>
</evidence>
<dbReference type="GO" id="GO:0006629">
    <property type="term" value="P:lipid metabolic process"/>
    <property type="evidence" value="ECO:0007669"/>
    <property type="project" value="InterPro"/>
</dbReference>
<evidence type="ECO:0000313" key="3">
    <source>
        <dbReference type="Proteomes" id="UP000752696"/>
    </source>
</evidence>
<dbReference type="Pfam" id="PF04083">
    <property type="entry name" value="Abhydro_lipase"/>
    <property type="match status" value="1"/>
</dbReference>
<organism evidence="2 3">
    <name type="scientific">Heterotrigona itama</name>
    <dbReference type="NCBI Taxonomy" id="395501"/>
    <lineage>
        <taxon>Eukaryota</taxon>
        <taxon>Metazoa</taxon>
        <taxon>Ecdysozoa</taxon>
        <taxon>Arthropoda</taxon>
        <taxon>Hexapoda</taxon>
        <taxon>Insecta</taxon>
        <taxon>Pterygota</taxon>
        <taxon>Neoptera</taxon>
        <taxon>Endopterygota</taxon>
        <taxon>Hymenoptera</taxon>
        <taxon>Apocrita</taxon>
        <taxon>Aculeata</taxon>
        <taxon>Apoidea</taxon>
        <taxon>Anthophila</taxon>
        <taxon>Apidae</taxon>
        <taxon>Heterotrigona</taxon>
    </lineage>
</organism>
<dbReference type="InterPro" id="IPR006693">
    <property type="entry name" value="AB_hydrolase_lipase"/>
</dbReference>
<evidence type="ECO:0000313" key="2">
    <source>
        <dbReference type="EMBL" id="CAD1474995.1"/>
    </source>
</evidence>
<gene>
    <name evidence="2" type="ORF">MHI_LOCUS507972</name>
</gene>
<protein>
    <recommendedName>
        <fullName evidence="1">Partial AB-hydrolase lipase domain-containing protein</fullName>
    </recommendedName>
</protein>
<feature type="domain" description="Partial AB-hydrolase lipase" evidence="1">
    <location>
        <begin position="67"/>
        <end position="125"/>
    </location>
</feature>
<dbReference type="PANTHER" id="PTHR11005">
    <property type="entry name" value="LYSOSOMAL ACID LIPASE-RELATED"/>
    <property type="match status" value="1"/>
</dbReference>
<accession>A0A6V7H6B6</accession>
<proteinExistence type="predicted"/>
<dbReference type="AlphaFoldDB" id="A0A6V7H6B6"/>
<name>A0A6V7H6B6_9HYME</name>
<dbReference type="EMBL" id="CAJDYZ010008059">
    <property type="protein sequence ID" value="CAD1474995.1"/>
    <property type="molecule type" value="Genomic_DNA"/>
</dbReference>
<reference evidence="2" key="1">
    <citation type="submission" date="2020-07" db="EMBL/GenBank/DDBJ databases">
        <authorList>
            <person name="Nazaruddin N."/>
        </authorList>
    </citation>
    <scope>NUCLEOTIDE SEQUENCE</scope>
</reference>
<dbReference type="OrthoDB" id="6514505at2759"/>
<dbReference type="Proteomes" id="UP000752696">
    <property type="component" value="Unassembled WGS sequence"/>
</dbReference>
<dbReference type="Gene3D" id="3.40.50.1820">
    <property type="entry name" value="alpha/beta hydrolase"/>
    <property type="match status" value="1"/>
</dbReference>
<dbReference type="SUPFAM" id="SSF53474">
    <property type="entry name" value="alpha/beta-Hydrolases"/>
    <property type="match status" value="1"/>
</dbReference>
<sequence length="161" mass="18026">MVIYAISSYKAIYKDEATRSYESSKTMSKKKILCCMLLVIVGVFFRRQCEANEITEIFFDEGGITATDIAHKAGYPAESYEVVTQDGYILRVDRITGSKKSPPSDNKTPVLLVHGILDASPTWVVAGPERALGTYYQINHSFFLFSHLKVVEYALDKGKLV</sequence>
<keyword evidence="3" id="KW-1185">Reference proteome</keyword>
<dbReference type="InterPro" id="IPR029058">
    <property type="entry name" value="AB_hydrolase_fold"/>
</dbReference>
<comment type="caution">
    <text evidence="2">The sequence shown here is derived from an EMBL/GenBank/DDBJ whole genome shotgun (WGS) entry which is preliminary data.</text>
</comment>
<feature type="non-terminal residue" evidence="2">
    <location>
        <position position="1"/>
    </location>
</feature>